<evidence type="ECO:0000313" key="3">
    <source>
        <dbReference type="Proteomes" id="UP000715441"/>
    </source>
</evidence>
<keyword evidence="3" id="KW-1185">Reference proteome</keyword>
<reference evidence="2 3" key="1">
    <citation type="submission" date="2020-04" db="EMBL/GenBank/DDBJ databases">
        <title>Novel species.</title>
        <authorList>
            <person name="Teo W.F.A."/>
            <person name="Lipun K."/>
            <person name="Srisuk N."/>
            <person name="Duangmal K."/>
        </authorList>
    </citation>
    <scope>NUCLEOTIDE SEQUENCE [LARGE SCALE GENOMIC DNA]</scope>
    <source>
        <strain evidence="2 3">K13G38</strain>
    </source>
</reference>
<evidence type="ECO:0000313" key="2">
    <source>
        <dbReference type="EMBL" id="NKQ57491.1"/>
    </source>
</evidence>
<dbReference type="Proteomes" id="UP000715441">
    <property type="component" value="Unassembled WGS sequence"/>
</dbReference>
<name>A0ABX1JE32_9PSEU</name>
<comment type="caution">
    <text evidence="2">The sequence shown here is derived from an EMBL/GenBank/DDBJ whole genome shotgun (WGS) entry which is preliminary data.</text>
</comment>
<dbReference type="RefSeq" id="WP_168520516.1">
    <property type="nucleotide sequence ID" value="NZ_JAAXLS010000037.1"/>
</dbReference>
<organism evidence="2 3">
    <name type="scientific">Amycolatopsis acididurans</name>
    <dbReference type="NCBI Taxonomy" id="2724524"/>
    <lineage>
        <taxon>Bacteria</taxon>
        <taxon>Bacillati</taxon>
        <taxon>Actinomycetota</taxon>
        <taxon>Actinomycetes</taxon>
        <taxon>Pseudonocardiales</taxon>
        <taxon>Pseudonocardiaceae</taxon>
        <taxon>Amycolatopsis</taxon>
    </lineage>
</organism>
<evidence type="ECO:0008006" key="4">
    <source>
        <dbReference type="Google" id="ProtNLM"/>
    </source>
</evidence>
<dbReference type="EMBL" id="JAAXLS010000037">
    <property type="protein sequence ID" value="NKQ57491.1"/>
    <property type="molecule type" value="Genomic_DNA"/>
</dbReference>
<protein>
    <recommendedName>
        <fullName evidence="4">Type II toxin-antitoxin system RelE/ParE family toxin</fullName>
    </recommendedName>
</protein>
<feature type="region of interest" description="Disordered" evidence="1">
    <location>
        <begin position="49"/>
        <end position="72"/>
    </location>
</feature>
<evidence type="ECO:0000256" key="1">
    <source>
        <dbReference type="SAM" id="MobiDB-lite"/>
    </source>
</evidence>
<gene>
    <name evidence="2" type="ORF">HFP15_31970</name>
</gene>
<proteinExistence type="predicted"/>
<sequence length="117" mass="12917">MSPKRGDPVAPPPTANEWAIRYATTAAIAGWKELEATASGNLRRAWEAMRNNPAPGSPTGRHHQLKGSLATGTHRGRVLPRWQIEVTGGARIWYLVDEDHRTVWVQHAAVGHPKQTE</sequence>
<accession>A0ABX1JE32</accession>